<organism evidence="2 3">
    <name type="scientific">Echinococcus granulosus</name>
    <name type="common">Hydatid tapeworm</name>
    <dbReference type="NCBI Taxonomy" id="6210"/>
    <lineage>
        <taxon>Eukaryota</taxon>
        <taxon>Metazoa</taxon>
        <taxon>Spiralia</taxon>
        <taxon>Lophotrochozoa</taxon>
        <taxon>Platyhelminthes</taxon>
        <taxon>Cestoda</taxon>
        <taxon>Eucestoda</taxon>
        <taxon>Cyclophyllidea</taxon>
        <taxon>Taeniidae</taxon>
        <taxon>Echinococcus</taxon>
        <taxon>Echinococcus granulosus group</taxon>
    </lineage>
</organism>
<reference evidence="2 3" key="1">
    <citation type="journal article" date="2013" name="Nat. Genet.">
        <title>The genome of the hydatid tapeworm Echinococcus granulosus.</title>
        <authorList>
            <person name="Zheng H."/>
            <person name="Zhang W."/>
            <person name="Zhang L."/>
            <person name="Zhang Z."/>
            <person name="Li J."/>
            <person name="Lu G."/>
            <person name="Zhu Y."/>
            <person name="Wang Y."/>
            <person name="Huang Y."/>
            <person name="Liu J."/>
            <person name="Kang H."/>
            <person name="Chen J."/>
            <person name="Wang L."/>
            <person name="Chen A."/>
            <person name="Yu S."/>
            <person name="Gao Z."/>
            <person name="Jin L."/>
            <person name="Gu W."/>
            <person name="Wang Z."/>
            <person name="Zhao L."/>
            <person name="Shi B."/>
            <person name="Wen H."/>
            <person name="Lin R."/>
            <person name="Jones M.K."/>
            <person name="Brejova B."/>
            <person name="Vinar T."/>
            <person name="Zhao G."/>
            <person name="McManus D.P."/>
            <person name="Chen Z."/>
            <person name="Zhou Y."/>
            <person name="Wang S."/>
        </authorList>
    </citation>
    <scope>NUCLEOTIDE SEQUENCE [LARGE SCALE GENOMIC DNA]</scope>
</reference>
<proteinExistence type="predicted"/>
<dbReference type="RefSeq" id="XP_024355598.1">
    <property type="nucleotide sequence ID" value="XM_024490195.1"/>
</dbReference>
<protein>
    <submittedName>
        <fullName evidence="2">Uncharacterized protein</fullName>
    </submittedName>
</protein>
<dbReference type="EMBL" id="APAU02000003">
    <property type="protein sequence ID" value="EUB64402.1"/>
    <property type="molecule type" value="Genomic_DNA"/>
</dbReference>
<evidence type="ECO:0000256" key="1">
    <source>
        <dbReference type="SAM" id="Phobius"/>
    </source>
</evidence>
<keyword evidence="1" id="KW-1133">Transmembrane helix</keyword>
<evidence type="ECO:0000313" key="2">
    <source>
        <dbReference type="EMBL" id="EUB64402.1"/>
    </source>
</evidence>
<gene>
    <name evidence="2" type="ORF">EGR_00946</name>
</gene>
<keyword evidence="3" id="KW-1185">Reference proteome</keyword>
<dbReference type="KEGG" id="egl:EGR_00946"/>
<comment type="caution">
    <text evidence="2">The sequence shown here is derived from an EMBL/GenBank/DDBJ whole genome shotgun (WGS) entry which is preliminary data.</text>
</comment>
<dbReference type="CTD" id="36336661"/>
<name>W6V0I4_ECHGR</name>
<evidence type="ECO:0000313" key="3">
    <source>
        <dbReference type="Proteomes" id="UP000019149"/>
    </source>
</evidence>
<feature type="transmembrane region" description="Helical" evidence="1">
    <location>
        <begin position="64"/>
        <end position="87"/>
    </location>
</feature>
<dbReference type="Proteomes" id="UP000019149">
    <property type="component" value="Unassembled WGS sequence"/>
</dbReference>
<keyword evidence="1" id="KW-0812">Transmembrane</keyword>
<dbReference type="AlphaFoldDB" id="W6V0I4"/>
<sequence>MKVKRKNVGSPGKNLDHPPLFFWIGTGLFLSLVVQDVGHASILIKGTATNRNCYWFTLWGRVTARVYGLLANWKTASILPLGFLLGIRLPYNSSFAFPNDHLPD</sequence>
<feature type="transmembrane region" description="Helical" evidence="1">
    <location>
        <begin position="20"/>
        <end position="44"/>
    </location>
</feature>
<accession>W6V0I4</accession>
<dbReference type="GeneID" id="36336661"/>
<keyword evidence="1" id="KW-0472">Membrane</keyword>